<dbReference type="SUPFAM" id="SSF52540">
    <property type="entry name" value="P-loop containing nucleoside triphosphate hydrolases"/>
    <property type="match status" value="1"/>
</dbReference>
<dbReference type="PANTHER" id="PTHR36978:SF4">
    <property type="entry name" value="P-LOOP CONTAINING NUCLEOSIDE TRIPHOSPHATE HYDROLASE PROTEIN"/>
    <property type="match status" value="1"/>
</dbReference>
<dbReference type="PANTHER" id="PTHR36978">
    <property type="entry name" value="P-LOOP CONTAINING NUCLEOTIDE TRIPHOSPHATE HYDROLASE"/>
    <property type="match status" value="1"/>
</dbReference>
<dbReference type="InterPro" id="IPR027417">
    <property type="entry name" value="P-loop_NTPase"/>
</dbReference>
<reference evidence="1" key="2">
    <citation type="submission" date="2022-09" db="EMBL/GenBank/DDBJ databases">
        <authorList>
            <person name="Sun Q."/>
            <person name="Ohkuma M."/>
        </authorList>
    </citation>
    <scope>NUCLEOTIDE SEQUENCE</scope>
    <source>
        <strain evidence="1">JCM 3093</strain>
    </source>
</reference>
<evidence type="ECO:0000313" key="1">
    <source>
        <dbReference type="EMBL" id="GGK84397.1"/>
    </source>
</evidence>
<comment type="caution">
    <text evidence="1">The sequence shown here is derived from an EMBL/GenBank/DDBJ whole genome shotgun (WGS) entry which is preliminary data.</text>
</comment>
<proteinExistence type="predicted"/>
<name>A0AA37BKE2_9ACTN</name>
<reference evidence="1" key="1">
    <citation type="journal article" date="2014" name="Int. J. Syst. Evol. Microbiol.">
        <title>Complete genome sequence of Corynebacterium casei LMG S-19264T (=DSM 44701T), isolated from a smear-ripened cheese.</title>
        <authorList>
            <consortium name="US DOE Joint Genome Institute (JGI-PGF)"/>
            <person name="Walter F."/>
            <person name="Albersmeier A."/>
            <person name="Kalinowski J."/>
            <person name="Ruckert C."/>
        </authorList>
    </citation>
    <scope>NUCLEOTIDE SEQUENCE</scope>
    <source>
        <strain evidence="1">JCM 3093</strain>
    </source>
</reference>
<dbReference type="RefSeq" id="WP_239320374.1">
    <property type="nucleotide sequence ID" value="NZ_BMQD01000016.1"/>
</dbReference>
<organism evidence="1 2">
    <name type="scientific">Planomonospora parontospora</name>
    <dbReference type="NCBI Taxonomy" id="58119"/>
    <lineage>
        <taxon>Bacteria</taxon>
        <taxon>Bacillati</taxon>
        <taxon>Actinomycetota</taxon>
        <taxon>Actinomycetes</taxon>
        <taxon>Streptosporangiales</taxon>
        <taxon>Streptosporangiaceae</taxon>
        <taxon>Planomonospora</taxon>
    </lineage>
</organism>
<sequence>MVGFMRVIGAGFGRTGTLSLKTALERLGFGPCHHMTEVFERPGQARRWLALAEGRPVDWDDLLGGYESCVDWPSAAYWRELAAHYPEAKVVLTVRDPERWLASMEATILRQHERGTTLAGRALLGISSLLGTDFAAFIRMTDLTVGQRVFDGRTDDREHVLKRFRAHIDEVVAAIPPERLLRFEVREGWEPLCGFLGVPVPDEPFPRVNDKADFERHARGSMLPMLLRRGG</sequence>
<gene>
    <name evidence="1" type="ORF">GCM10010126_49590</name>
</gene>
<dbReference type="EMBL" id="BMQD01000016">
    <property type="protein sequence ID" value="GGK84397.1"/>
    <property type="molecule type" value="Genomic_DNA"/>
</dbReference>
<accession>A0AA37BKE2</accession>
<dbReference type="AlphaFoldDB" id="A0AA37BKE2"/>
<protein>
    <submittedName>
        <fullName evidence="1">Sulfotransferase family protein</fullName>
    </submittedName>
</protein>
<dbReference type="InterPro" id="IPR040632">
    <property type="entry name" value="Sulfotransfer_4"/>
</dbReference>
<dbReference type="Pfam" id="PF17784">
    <property type="entry name" value="Sulfotransfer_4"/>
    <property type="match status" value="1"/>
</dbReference>
<evidence type="ECO:0000313" key="2">
    <source>
        <dbReference type="Proteomes" id="UP000627984"/>
    </source>
</evidence>
<dbReference type="Proteomes" id="UP000627984">
    <property type="component" value="Unassembled WGS sequence"/>
</dbReference>
<dbReference type="Gene3D" id="3.40.50.300">
    <property type="entry name" value="P-loop containing nucleotide triphosphate hydrolases"/>
    <property type="match status" value="1"/>
</dbReference>